<keyword evidence="7" id="KW-1185">Reference proteome</keyword>
<evidence type="ECO:0000256" key="2">
    <source>
        <dbReference type="ARBA" id="ARBA00023125"/>
    </source>
</evidence>
<dbReference type="EMBL" id="RBKS01000001">
    <property type="protein sequence ID" value="RKR75286.1"/>
    <property type="molecule type" value="Genomic_DNA"/>
</dbReference>
<evidence type="ECO:0000313" key="6">
    <source>
        <dbReference type="EMBL" id="RKR75286.1"/>
    </source>
</evidence>
<dbReference type="SUPFAM" id="SSF48498">
    <property type="entry name" value="Tetracyclin repressor-like, C-terminal domain"/>
    <property type="match status" value="1"/>
</dbReference>
<protein>
    <submittedName>
        <fullName evidence="6">TetR family transcriptional regulator</fullName>
    </submittedName>
</protein>
<evidence type="ECO:0000256" key="3">
    <source>
        <dbReference type="ARBA" id="ARBA00023163"/>
    </source>
</evidence>
<dbReference type="InterPro" id="IPR009057">
    <property type="entry name" value="Homeodomain-like_sf"/>
</dbReference>
<dbReference type="InterPro" id="IPR054126">
    <property type="entry name" value="CprB_TetR_C"/>
</dbReference>
<dbReference type="AlphaFoldDB" id="A0A495IJH6"/>
<dbReference type="Pfam" id="PF00440">
    <property type="entry name" value="TetR_N"/>
    <property type="match status" value="1"/>
</dbReference>
<feature type="domain" description="HTH tetR-type" evidence="5">
    <location>
        <begin position="8"/>
        <end position="68"/>
    </location>
</feature>
<name>A0A495IJH6_9MICO</name>
<evidence type="ECO:0000259" key="5">
    <source>
        <dbReference type="PROSITE" id="PS50977"/>
    </source>
</evidence>
<dbReference type="PANTHER" id="PTHR30055:SF234">
    <property type="entry name" value="HTH-TYPE TRANSCRIPTIONAL REGULATOR BETI"/>
    <property type="match status" value="1"/>
</dbReference>
<dbReference type="PROSITE" id="PS01081">
    <property type="entry name" value="HTH_TETR_1"/>
    <property type="match status" value="1"/>
</dbReference>
<dbReference type="SUPFAM" id="SSF46689">
    <property type="entry name" value="Homeodomain-like"/>
    <property type="match status" value="1"/>
</dbReference>
<keyword evidence="1" id="KW-0805">Transcription regulation</keyword>
<organism evidence="6 7">
    <name type="scientific">Frondihabitans australicus</name>
    <dbReference type="NCBI Taxonomy" id="386892"/>
    <lineage>
        <taxon>Bacteria</taxon>
        <taxon>Bacillati</taxon>
        <taxon>Actinomycetota</taxon>
        <taxon>Actinomycetes</taxon>
        <taxon>Micrococcales</taxon>
        <taxon>Microbacteriaceae</taxon>
        <taxon>Frondihabitans</taxon>
    </lineage>
</organism>
<proteinExistence type="predicted"/>
<evidence type="ECO:0000256" key="1">
    <source>
        <dbReference type="ARBA" id="ARBA00023015"/>
    </source>
</evidence>
<dbReference type="NCBIfam" id="NF041196">
    <property type="entry name" value="ScbR_bind_reg"/>
    <property type="match status" value="1"/>
</dbReference>
<dbReference type="Pfam" id="PF21935">
    <property type="entry name" value="TetR_C_45"/>
    <property type="match status" value="1"/>
</dbReference>
<feature type="DNA-binding region" description="H-T-H motif" evidence="4">
    <location>
        <begin position="31"/>
        <end position="50"/>
    </location>
</feature>
<dbReference type="PRINTS" id="PR00455">
    <property type="entry name" value="HTHTETR"/>
</dbReference>
<dbReference type="InterPro" id="IPR036271">
    <property type="entry name" value="Tet_transcr_reg_TetR-rel_C_sf"/>
</dbReference>
<keyword evidence="3" id="KW-0804">Transcription</keyword>
<reference evidence="6 7" key="1">
    <citation type="submission" date="2018-10" db="EMBL/GenBank/DDBJ databases">
        <title>Sequencing the genomes of 1000 actinobacteria strains.</title>
        <authorList>
            <person name="Klenk H.-P."/>
        </authorList>
    </citation>
    <scope>NUCLEOTIDE SEQUENCE [LARGE SCALE GENOMIC DNA]</scope>
    <source>
        <strain evidence="6 7">DSM 17894</strain>
    </source>
</reference>
<dbReference type="RefSeq" id="WP_121370098.1">
    <property type="nucleotide sequence ID" value="NZ_RBKS01000001.1"/>
</dbReference>
<dbReference type="Gene3D" id="1.10.357.10">
    <property type="entry name" value="Tetracycline Repressor, domain 2"/>
    <property type="match status" value="1"/>
</dbReference>
<dbReference type="InterPro" id="IPR001647">
    <property type="entry name" value="HTH_TetR"/>
</dbReference>
<evidence type="ECO:0000313" key="7">
    <source>
        <dbReference type="Proteomes" id="UP000280008"/>
    </source>
</evidence>
<evidence type="ECO:0000256" key="4">
    <source>
        <dbReference type="PROSITE-ProRule" id="PRU00335"/>
    </source>
</evidence>
<keyword evidence="2 4" id="KW-0238">DNA-binding</keyword>
<dbReference type="PANTHER" id="PTHR30055">
    <property type="entry name" value="HTH-TYPE TRANSCRIPTIONAL REGULATOR RUTR"/>
    <property type="match status" value="1"/>
</dbReference>
<gene>
    <name evidence="6" type="ORF">C8E83_2425</name>
</gene>
<dbReference type="Proteomes" id="UP000280008">
    <property type="component" value="Unassembled WGS sequence"/>
</dbReference>
<dbReference type="InterPro" id="IPR023772">
    <property type="entry name" value="DNA-bd_HTH_TetR-type_CS"/>
</dbReference>
<accession>A0A495IJH6</accession>
<dbReference type="InterPro" id="IPR050109">
    <property type="entry name" value="HTH-type_TetR-like_transc_reg"/>
</dbReference>
<dbReference type="GO" id="GO:0000976">
    <property type="term" value="F:transcription cis-regulatory region binding"/>
    <property type="evidence" value="ECO:0007669"/>
    <property type="project" value="TreeGrafter"/>
</dbReference>
<dbReference type="InterPro" id="IPR047923">
    <property type="entry name" value="ArpA-like"/>
</dbReference>
<dbReference type="GO" id="GO:0003700">
    <property type="term" value="F:DNA-binding transcription factor activity"/>
    <property type="evidence" value="ECO:0007669"/>
    <property type="project" value="TreeGrafter"/>
</dbReference>
<dbReference type="OrthoDB" id="3237195at2"/>
<dbReference type="PROSITE" id="PS50977">
    <property type="entry name" value="HTH_TETR_2"/>
    <property type="match status" value="1"/>
</dbReference>
<comment type="caution">
    <text evidence="6">The sequence shown here is derived from an EMBL/GenBank/DDBJ whole genome shotgun (WGS) entry which is preliminary data.</text>
</comment>
<sequence length="211" mass="22617">MAVQARAEETRRRLIEAAAEVLTERGYPQTTLNDVAARAGVTKGALYHHFASKQELANAVIALQFDIAAASTVAAVDRGTTAYEKLVWMSRAFAEQMRDEVVVRAGVRLTTETGARELEQQAPYDGWIASVTPLIAAAIAEGSFRSDLDAGVVASMLIPAYSGVQMVSDIRTGHADLLEQVLNLWEVLLAPALVAPDRRAELSGVPASILS</sequence>